<organism evidence="2 3">
    <name type="scientific">Desulfoplanes formicivorans</name>
    <dbReference type="NCBI Taxonomy" id="1592317"/>
    <lineage>
        <taxon>Bacteria</taxon>
        <taxon>Pseudomonadati</taxon>
        <taxon>Thermodesulfobacteriota</taxon>
        <taxon>Desulfovibrionia</taxon>
        <taxon>Desulfovibrionales</taxon>
        <taxon>Desulfoplanaceae</taxon>
        <taxon>Desulfoplanes</taxon>
    </lineage>
</organism>
<dbReference type="CDD" id="cd02976">
    <property type="entry name" value="NrdH"/>
    <property type="match status" value="1"/>
</dbReference>
<dbReference type="AlphaFoldDB" id="A0A194AFD1"/>
<gene>
    <name evidence="2" type="ORF">DPF_0604</name>
</gene>
<sequence length="83" mass="9584">MKHDVKLYALSTCIHCKNTRQFLDDNDTDYDCCYVDKLEGEERVKVIEEIKKLNPNLSFPTLCIGDKVIVGYKKDEIKEALDA</sequence>
<comment type="caution">
    <text evidence="2">The sequence shown here is derived from an EMBL/GenBank/DDBJ whole genome shotgun (WGS) entry which is preliminary data.</text>
</comment>
<evidence type="ECO:0000259" key="1">
    <source>
        <dbReference type="Pfam" id="PF00462"/>
    </source>
</evidence>
<dbReference type="EMBL" id="BDFE01000008">
    <property type="protein sequence ID" value="GAU07905.1"/>
    <property type="molecule type" value="Genomic_DNA"/>
</dbReference>
<dbReference type="SUPFAM" id="SSF52833">
    <property type="entry name" value="Thioredoxin-like"/>
    <property type="match status" value="1"/>
</dbReference>
<dbReference type="RefSeq" id="WP_069857403.1">
    <property type="nucleotide sequence ID" value="NZ_BDFE01000008.1"/>
</dbReference>
<feature type="domain" description="Glutaredoxin" evidence="1">
    <location>
        <begin position="5"/>
        <end position="69"/>
    </location>
</feature>
<dbReference type="InterPro" id="IPR036249">
    <property type="entry name" value="Thioredoxin-like_sf"/>
</dbReference>
<dbReference type="Gene3D" id="3.40.30.10">
    <property type="entry name" value="Glutaredoxin"/>
    <property type="match status" value="1"/>
</dbReference>
<reference evidence="3" key="1">
    <citation type="submission" date="2016-06" db="EMBL/GenBank/DDBJ databases">
        <title>Draft genome sequence of Desulfoplanes formicivorans strain Pf12B.</title>
        <authorList>
            <person name="Watanabe M."/>
            <person name="Kojima H."/>
            <person name="Fukui M."/>
        </authorList>
    </citation>
    <scope>NUCLEOTIDE SEQUENCE [LARGE SCALE GENOMIC DNA]</scope>
    <source>
        <strain evidence="3">Pf12B</strain>
    </source>
</reference>
<keyword evidence="3" id="KW-1185">Reference proteome</keyword>
<dbReference type="Pfam" id="PF00462">
    <property type="entry name" value="Glutaredoxin"/>
    <property type="match status" value="1"/>
</dbReference>
<evidence type="ECO:0000313" key="2">
    <source>
        <dbReference type="EMBL" id="GAU07905.1"/>
    </source>
</evidence>
<accession>A0A194AFD1</accession>
<dbReference type="PROSITE" id="PS51354">
    <property type="entry name" value="GLUTAREDOXIN_2"/>
    <property type="match status" value="1"/>
</dbReference>
<evidence type="ECO:0000313" key="3">
    <source>
        <dbReference type="Proteomes" id="UP000095200"/>
    </source>
</evidence>
<dbReference type="STRING" id="1592317.DPF_0604"/>
<dbReference type="InterPro" id="IPR002109">
    <property type="entry name" value="Glutaredoxin"/>
</dbReference>
<proteinExistence type="predicted"/>
<protein>
    <submittedName>
        <fullName evidence="2">Glutaredoxin</fullName>
    </submittedName>
</protein>
<dbReference type="Proteomes" id="UP000095200">
    <property type="component" value="Unassembled WGS sequence"/>
</dbReference>
<dbReference type="OrthoDB" id="9795531at2"/>
<name>A0A194AFD1_9BACT</name>